<feature type="transmembrane region" description="Helical" evidence="9">
    <location>
        <begin position="145"/>
        <end position="165"/>
    </location>
</feature>
<keyword evidence="8" id="KW-0407">Ion channel</keyword>
<dbReference type="OrthoDB" id="68611at2759"/>
<keyword evidence="10" id="KW-1185">Reference proteome</keyword>
<dbReference type="GeneID" id="109010904"/>
<evidence type="ECO:0000256" key="4">
    <source>
        <dbReference type="ARBA" id="ARBA00022692"/>
    </source>
</evidence>
<evidence type="ECO:0000256" key="6">
    <source>
        <dbReference type="ARBA" id="ARBA00023065"/>
    </source>
</evidence>
<dbReference type="PANTHER" id="PTHR31086">
    <property type="entry name" value="ALUMINUM-ACTIVATED MALATE TRANSPORTER 10"/>
    <property type="match status" value="1"/>
</dbReference>
<dbReference type="AlphaFoldDB" id="A0A6P9DU02"/>
<evidence type="ECO:0000256" key="1">
    <source>
        <dbReference type="ARBA" id="ARBA00004141"/>
    </source>
</evidence>
<dbReference type="InParanoid" id="A0A6P9DU02"/>
<feature type="transmembrane region" description="Helical" evidence="9">
    <location>
        <begin position="177"/>
        <end position="196"/>
    </location>
</feature>
<gene>
    <name evidence="11" type="primary">LOC109010904</name>
</gene>
<comment type="similarity">
    <text evidence="2">Belongs to the aromatic acid exporter (TC 2.A.85) family.</text>
</comment>
<reference evidence="11" key="1">
    <citation type="submission" date="2025-08" db="UniProtKB">
        <authorList>
            <consortium name="RefSeq"/>
        </authorList>
    </citation>
    <scope>IDENTIFICATION</scope>
    <source>
        <tissue evidence="11">Leaves</tissue>
    </source>
</reference>
<keyword evidence="6" id="KW-0406">Ion transport</keyword>
<sequence>MGSTVISIPDGEGVPALEEKKKSHFSLQPMISYLREKKKKVLIKFSLPPIFSNLREKKTKHDLRRVIHSVKVGTALVLVSLLYLLDPLFRQVGENAMWAIMTVVVIFEFYAGATLSKGLNRGLGTILGGGLGCLAAALAQEVGGIGNAIVVGVSVFIFAAAATYTRMIPSIKKRYDYGALIFILTFNLVVVSGIRAEEVMTVARERLSTIGMGFAICIFVSLFVFPVWASDELHHSFASKFEDLALSMEGCLEEYFSFMSEKENQPKANFSICKSILNSKFKDEALTNFAKWEPWHGKFGLYYPWEKYLQIGEQLRELAATILSLKTCLQSPKQPTTQRETLKEPCEAVGSLLAWTLRELGESIFKMRRFHAGASIVPNLKSARLELGSVLSLSPSKLMENGDHGLIAMATLVFLLMEVVEKVEKVAKEVEQLGEIAHFRTQLTLICPSATP</sequence>
<evidence type="ECO:0000256" key="7">
    <source>
        <dbReference type="ARBA" id="ARBA00023136"/>
    </source>
</evidence>
<comment type="subcellular location">
    <subcellularLocation>
        <location evidence="1">Membrane</location>
        <topology evidence="1">Multi-pass membrane protein</topology>
    </subcellularLocation>
</comment>
<organism evidence="10 11">
    <name type="scientific">Juglans regia</name>
    <name type="common">English walnut</name>
    <dbReference type="NCBI Taxonomy" id="51240"/>
    <lineage>
        <taxon>Eukaryota</taxon>
        <taxon>Viridiplantae</taxon>
        <taxon>Streptophyta</taxon>
        <taxon>Embryophyta</taxon>
        <taxon>Tracheophyta</taxon>
        <taxon>Spermatophyta</taxon>
        <taxon>Magnoliopsida</taxon>
        <taxon>eudicotyledons</taxon>
        <taxon>Gunneridae</taxon>
        <taxon>Pentapetalae</taxon>
        <taxon>rosids</taxon>
        <taxon>fabids</taxon>
        <taxon>Fagales</taxon>
        <taxon>Juglandaceae</taxon>
        <taxon>Juglans</taxon>
    </lineage>
</organism>
<name>A0A6P9DU02_JUGRE</name>
<dbReference type="GO" id="GO:0009705">
    <property type="term" value="C:plant-type vacuole membrane"/>
    <property type="evidence" value="ECO:0000318"/>
    <property type="project" value="GO_Central"/>
</dbReference>
<dbReference type="RefSeq" id="XP_035538789.1">
    <property type="nucleotide sequence ID" value="XM_035682896.1"/>
</dbReference>
<dbReference type="Pfam" id="PF11744">
    <property type="entry name" value="ALMT"/>
    <property type="match status" value="1"/>
</dbReference>
<protein>
    <submittedName>
        <fullName evidence="11">Aluminum-activated malate transporter 8-like</fullName>
    </submittedName>
</protein>
<evidence type="ECO:0000256" key="2">
    <source>
        <dbReference type="ARBA" id="ARBA00007079"/>
    </source>
</evidence>
<evidence type="ECO:0000313" key="11">
    <source>
        <dbReference type="RefSeq" id="XP_035538789.1"/>
    </source>
</evidence>
<keyword evidence="7 9" id="KW-0472">Membrane</keyword>
<feature type="transmembrane region" description="Helical" evidence="9">
    <location>
        <begin position="208"/>
        <end position="229"/>
    </location>
</feature>
<dbReference type="GO" id="GO:0015743">
    <property type="term" value="P:malate transport"/>
    <property type="evidence" value="ECO:0007669"/>
    <property type="project" value="InterPro"/>
</dbReference>
<evidence type="ECO:0000256" key="9">
    <source>
        <dbReference type="SAM" id="Phobius"/>
    </source>
</evidence>
<accession>A0A6P9DU02</accession>
<dbReference type="GO" id="GO:0034220">
    <property type="term" value="P:monoatomic ion transmembrane transport"/>
    <property type="evidence" value="ECO:0007669"/>
    <property type="project" value="UniProtKB-KW"/>
</dbReference>
<dbReference type="KEGG" id="jre:109010904"/>
<proteinExistence type="inferred from homology"/>
<dbReference type="Proteomes" id="UP000235220">
    <property type="component" value="Chromosome 11"/>
</dbReference>
<evidence type="ECO:0000256" key="3">
    <source>
        <dbReference type="ARBA" id="ARBA00022448"/>
    </source>
</evidence>
<evidence type="ECO:0000256" key="5">
    <source>
        <dbReference type="ARBA" id="ARBA00022989"/>
    </source>
</evidence>
<evidence type="ECO:0000256" key="8">
    <source>
        <dbReference type="ARBA" id="ARBA00023303"/>
    </source>
</evidence>
<dbReference type="InterPro" id="IPR020966">
    <property type="entry name" value="ALMT"/>
</dbReference>
<feature type="transmembrane region" description="Helical" evidence="9">
    <location>
        <begin position="97"/>
        <end position="115"/>
    </location>
</feature>
<keyword evidence="4 9" id="KW-0812">Transmembrane</keyword>
<feature type="transmembrane region" description="Helical" evidence="9">
    <location>
        <begin position="66"/>
        <end position="85"/>
    </location>
</feature>
<keyword evidence="3" id="KW-0813">Transport</keyword>
<evidence type="ECO:0000313" key="10">
    <source>
        <dbReference type="Proteomes" id="UP000235220"/>
    </source>
</evidence>
<keyword evidence="5 9" id="KW-1133">Transmembrane helix</keyword>